<dbReference type="Proteomes" id="UP000045840">
    <property type="component" value="Unassembled WGS sequence"/>
</dbReference>
<dbReference type="NCBIfam" id="NF045926">
    <property type="entry name" value="STM2901_fam"/>
    <property type="match status" value="1"/>
</dbReference>
<dbReference type="InterPro" id="IPR058522">
    <property type="entry name" value="DUF8209"/>
</dbReference>
<dbReference type="OrthoDB" id="8815988at2"/>
<reference evidence="4" key="1">
    <citation type="submission" date="2015-03" db="EMBL/GenBank/DDBJ databases">
        <authorList>
            <consortium name="Pathogen Informatics"/>
        </authorList>
    </citation>
    <scope>NUCLEOTIDE SEQUENCE [LARGE SCALE GENOMIC DNA]</scope>
    <source>
        <strain evidence="4">A125KOH2</strain>
    </source>
</reference>
<proteinExistence type="predicted"/>
<evidence type="ECO:0000313" key="4">
    <source>
        <dbReference type="Proteomes" id="UP000045840"/>
    </source>
</evidence>
<dbReference type="EMBL" id="CQAZ01000054">
    <property type="protein sequence ID" value="CNI47670.1"/>
    <property type="molecule type" value="Genomic_DNA"/>
</dbReference>
<accession>A0A0T9R7B9</accession>
<dbReference type="EMBL" id="CWJL01000035">
    <property type="protein sequence ID" value="CRY69135.1"/>
    <property type="molecule type" value="Genomic_DNA"/>
</dbReference>
<reference evidence="2 3" key="2">
    <citation type="submission" date="2015-03" db="EMBL/GenBank/DDBJ databases">
        <authorList>
            <consortium name="Pathogen Informatics"/>
            <person name="Murphy D."/>
        </authorList>
    </citation>
    <scope>NUCLEOTIDE SEQUENCE [LARGE SCALE GENOMIC DNA]</scope>
    <source>
        <strain evidence="2">Type strain: CIP110230</strain>
        <strain evidence="3">type strain: CIP110230</strain>
    </source>
</reference>
<reference evidence="1" key="3">
    <citation type="submission" date="2015-03" db="EMBL/GenBank/DDBJ databases">
        <authorList>
            <person name="Murphy D."/>
        </authorList>
    </citation>
    <scope>NUCLEOTIDE SEQUENCE [LARGE SCALE GENOMIC DNA]</scope>
    <source>
        <strain evidence="1">A125KOH2</strain>
    </source>
</reference>
<dbReference type="STRING" id="1288385.ERS137968_04275"/>
<keyword evidence="3" id="KW-1185">Reference proteome</keyword>
<dbReference type="RefSeq" id="WP_049614976.1">
    <property type="nucleotide sequence ID" value="NZ_CAWMMU010000035.1"/>
</dbReference>
<dbReference type="AlphaFoldDB" id="A0A0T9R7B9"/>
<evidence type="ECO:0000313" key="3">
    <source>
        <dbReference type="Proteomes" id="UP000044625"/>
    </source>
</evidence>
<dbReference type="Proteomes" id="UP000044625">
    <property type="component" value="Unassembled WGS sequence"/>
</dbReference>
<evidence type="ECO:0000313" key="1">
    <source>
        <dbReference type="EMBL" id="CNI47670.1"/>
    </source>
</evidence>
<sequence length="151" mass="16690">MDTVEELNGTYFFNGLNNLTAYELLFWILVDETENQLGIKDIVGVAFVILGNNSVDVPGKPNTATKGTSHASLFFRKHLSYKFKKRVLPTLTKKSFSLSGVKVFWVNNLGAFAGRAVPVLGWIILATDVATISFKTVSRYNTIARAEDKIG</sequence>
<evidence type="ECO:0000313" key="2">
    <source>
        <dbReference type="EMBL" id="CRY69135.1"/>
    </source>
</evidence>
<gene>
    <name evidence="1" type="ORF">ERS008529_04142</name>
    <name evidence="2" type="ORF">ERS137968_04275</name>
</gene>
<name>A0A0T9R7B9_9GAMM</name>
<organism evidence="1 4">
    <name type="scientific">Yersinia pekkanenii</name>
    <dbReference type="NCBI Taxonomy" id="1288385"/>
    <lineage>
        <taxon>Bacteria</taxon>
        <taxon>Pseudomonadati</taxon>
        <taxon>Pseudomonadota</taxon>
        <taxon>Gammaproteobacteria</taxon>
        <taxon>Enterobacterales</taxon>
        <taxon>Yersiniaceae</taxon>
        <taxon>Yersinia</taxon>
    </lineage>
</organism>
<dbReference type="InterPro" id="IPR058064">
    <property type="entry name" value="STM2901-like"/>
</dbReference>
<protein>
    <submittedName>
        <fullName evidence="1 2">Phage membrane protein</fullName>
    </submittedName>
</protein>
<dbReference type="Pfam" id="PF26636">
    <property type="entry name" value="DUF8209"/>
    <property type="match status" value="1"/>
</dbReference>